<dbReference type="Proteomes" id="UP000432015">
    <property type="component" value="Unassembled WGS sequence"/>
</dbReference>
<reference evidence="1 2" key="1">
    <citation type="submission" date="2019-11" db="EMBL/GenBank/DDBJ databases">
        <authorList>
            <person name="Cao P."/>
        </authorList>
    </citation>
    <scope>NUCLEOTIDE SEQUENCE [LARGE SCALE GENOMIC DNA]</scope>
    <source>
        <strain evidence="1 2">NEAU-AAG5</strain>
    </source>
</reference>
<dbReference type="PROSITE" id="PS51257">
    <property type="entry name" value="PROKAR_LIPOPROTEIN"/>
    <property type="match status" value="1"/>
</dbReference>
<evidence type="ECO:0008006" key="3">
    <source>
        <dbReference type="Google" id="ProtNLM"/>
    </source>
</evidence>
<accession>A0A7K1L8A3</accession>
<gene>
    <name evidence="1" type="ORF">GNZ18_27910</name>
</gene>
<dbReference type="AlphaFoldDB" id="A0A7K1L8A3"/>
<keyword evidence="2" id="KW-1185">Reference proteome</keyword>
<evidence type="ECO:0000313" key="1">
    <source>
        <dbReference type="EMBL" id="MUN40395.1"/>
    </source>
</evidence>
<dbReference type="EMBL" id="WOFH01000011">
    <property type="protein sequence ID" value="MUN40395.1"/>
    <property type="molecule type" value="Genomic_DNA"/>
</dbReference>
<dbReference type="RefSeq" id="WP_173390902.1">
    <property type="nucleotide sequence ID" value="NZ_WOFH01000011.1"/>
</dbReference>
<name>A0A7K1L8A3_9ACTN</name>
<evidence type="ECO:0000313" key="2">
    <source>
        <dbReference type="Proteomes" id="UP000432015"/>
    </source>
</evidence>
<proteinExistence type="predicted"/>
<organism evidence="1 2">
    <name type="scientific">Actinomadura litoris</name>
    <dbReference type="NCBI Taxonomy" id="2678616"/>
    <lineage>
        <taxon>Bacteria</taxon>
        <taxon>Bacillati</taxon>
        <taxon>Actinomycetota</taxon>
        <taxon>Actinomycetes</taxon>
        <taxon>Streptosporangiales</taxon>
        <taxon>Thermomonosporaceae</taxon>
        <taxon>Actinomadura</taxon>
    </lineage>
</organism>
<sequence length="190" mass="20325">MRPLLVSACVAVGLFVAGCESGSPKATPSADLGPVADNAPYLCDLVPEKAFRAVTGLTVALNAYWSGVPTKNGLCLAHAKGREAPLGIDWAFDGGDEILGVQRTRWAKAATHPLPAELGSGLAVINPSLGAVPRPNYVISRFSCGKRRPWMSIDFAPVVRGRDAVRDMVDFMRIAERRFGEIHKCTPRPS</sequence>
<protein>
    <recommendedName>
        <fullName evidence="3">DUF3558 domain-containing protein</fullName>
    </recommendedName>
</protein>
<comment type="caution">
    <text evidence="1">The sequence shown here is derived from an EMBL/GenBank/DDBJ whole genome shotgun (WGS) entry which is preliminary data.</text>
</comment>